<dbReference type="AlphaFoldDB" id="A0A137ST81"/>
<dbReference type="RefSeq" id="WP_048740318.1">
    <property type="nucleotide sequence ID" value="NZ_JUWN01000172.1"/>
</dbReference>
<name>A0A137ST81_9BACT</name>
<accession>A0A137ST81</accession>
<protein>
    <submittedName>
        <fullName evidence="1">Uncharacterized protein</fullName>
    </submittedName>
</protein>
<sequence>MDYKGKQWKINGGVDVEWQRRNISRQHNSETVDYTVKATEYNPKFGAKWNNGKMDIDDILNRRRNLNRFVSGYGYHESFRPQIHSYALVSL</sequence>
<gene>
    <name evidence="1" type="ORF">HMPREF3202_01661</name>
</gene>
<reference evidence="1 2" key="1">
    <citation type="submission" date="2016-02" db="EMBL/GenBank/DDBJ databases">
        <authorList>
            <person name="Wen L."/>
            <person name="He K."/>
            <person name="Yang H."/>
        </authorList>
    </citation>
    <scope>NUCLEOTIDE SEQUENCE [LARGE SCALE GENOMIC DNA]</scope>
    <source>
        <strain evidence="1 2">GED7880</strain>
    </source>
</reference>
<dbReference type="EMBL" id="LTAG01000099">
    <property type="protein sequence ID" value="KXO15613.1"/>
    <property type="molecule type" value="Genomic_DNA"/>
</dbReference>
<organism evidence="1 2">
    <name type="scientific">Prevotella bivia</name>
    <dbReference type="NCBI Taxonomy" id="28125"/>
    <lineage>
        <taxon>Bacteria</taxon>
        <taxon>Pseudomonadati</taxon>
        <taxon>Bacteroidota</taxon>
        <taxon>Bacteroidia</taxon>
        <taxon>Bacteroidales</taxon>
        <taxon>Prevotellaceae</taxon>
        <taxon>Prevotella</taxon>
    </lineage>
</organism>
<dbReference type="PATRIC" id="fig|28125.4.peg.1650"/>
<evidence type="ECO:0000313" key="1">
    <source>
        <dbReference type="EMBL" id="KXO15613.1"/>
    </source>
</evidence>
<dbReference type="STRING" id="28125.HMPREF3202_01661"/>
<evidence type="ECO:0000313" key="2">
    <source>
        <dbReference type="Proteomes" id="UP000070093"/>
    </source>
</evidence>
<proteinExistence type="predicted"/>
<comment type="caution">
    <text evidence="1">The sequence shown here is derived from an EMBL/GenBank/DDBJ whole genome shotgun (WGS) entry which is preliminary data.</text>
</comment>
<dbReference type="Proteomes" id="UP000070093">
    <property type="component" value="Unassembled WGS sequence"/>
</dbReference>